<gene>
    <name evidence="13 15" type="primary">ruvC</name>
    <name evidence="15" type="ORF">IAC73_01780</name>
</gene>
<feature type="binding site" evidence="13">
    <location>
        <position position="67"/>
    </location>
    <ligand>
        <name>Mg(2+)</name>
        <dbReference type="ChEBI" id="CHEBI:18420"/>
        <label>2</label>
    </ligand>
</feature>
<name>A0A9D1SWA4_9FIRM</name>
<feature type="active site" evidence="13">
    <location>
        <position position="67"/>
    </location>
</feature>
<dbReference type="NCBIfam" id="NF000711">
    <property type="entry name" value="PRK00039.2-1"/>
    <property type="match status" value="1"/>
</dbReference>
<keyword evidence="11 13" id="KW-0234">DNA repair</keyword>
<comment type="cofactor">
    <cofactor evidence="13">
        <name>Mg(2+)</name>
        <dbReference type="ChEBI" id="CHEBI:18420"/>
    </cofactor>
    <text evidence="13">Binds 2 Mg(2+) ion per subunit.</text>
</comment>
<dbReference type="PROSITE" id="PS01321">
    <property type="entry name" value="RUVC"/>
    <property type="match status" value="1"/>
</dbReference>
<evidence type="ECO:0000313" key="15">
    <source>
        <dbReference type="EMBL" id="HIU98556.1"/>
    </source>
</evidence>
<dbReference type="PANTHER" id="PTHR30194:SF3">
    <property type="entry name" value="CROSSOVER JUNCTION ENDODEOXYRIBONUCLEASE RUVC"/>
    <property type="match status" value="1"/>
</dbReference>
<dbReference type="PANTHER" id="PTHR30194">
    <property type="entry name" value="CROSSOVER JUNCTION ENDODEOXYRIBONUCLEASE RUVC"/>
    <property type="match status" value="1"/>
</dbReference>
<dbReference type="HAMAP" id="MF_00034">
    <property type="entry name" value="RuvC"/>
    <property type="match status" value="1"/>
</dbReference>
<dbReference type="InterPro" id="IPR012337">
    <property type="entry name" value="RNaseH-like_sf"/>
</dbReference>
<evidence type="ECO:0000256" key="13">
    <source>
        <dbReference type="HAMAP-Rule" id="MF_00034"/>
    </source>
</evidence>
<keyword evidence="6 13" id="KW-0227">DNA damage</keyword>
<evidence type="ECO:0000256" key="8">
    <source>
        <dbReference type="ARBA" id="ARBA00022842"/>
    </source>
</evidence>
<evidence type="ECO:0000256" key="2">
    <source>
        <dbReference type="ARBA" id="ARBA00022490"/>
    </source>
</evidence>
<feature type="active site" evidence="13">
    <location>
        <position position="141"/>
    </location>
</feature>
<organism evidence="15 16">
    <name type="scientific">Candidatus Limadaptatus stercoripullorum</name>
    <dbReference type="NCBI Taxonomy" id="2840846"/>
    <lineage>
        <taxon>Bacteria</taxon>
        <taxon>Bacillati</taxon>
        <taxon>Bacillota</taxon>
        <taxon>Clostridia</taxon>
        <taxon>Eubacteriales</taxon>
        <taxon>Candidatus Limadaptatus</taxon>
    </lineage>
</organism>
<dbReference type="NCBIfam" id="TIGR00228">
    <property type="entry name" value="ruvC"/>
    <property type="match status" value="1"/>
</dbReference>
<dbReference type="Gene3D" id="3.30.420.10">
    <property type="entry name" value="Ribonuclease H-like superfamily/Ribonuclease H"/>
    <property type="match status" value="1"/>
</dbReference>
<dbReference type="GO" id="GO:0005737">
    <property type="term" value="C:cytoplasm"/>
    <property type="evidence" value="ECO:0007669"/>
    <property type="project" value="UniProtKB-SubCell"/>
</dbReference>
<dbReference type="GO" id="GO:0000287">
    <property type="term" value="F:magnesium ion binding"/>
    <property type="evidence" value="ECO:0007669"/>
    <property type="project" value="UniProtKB-UniRule"/>
</dbReference>
<dbReference type="SUPFAM" id="SSF53098">
    <property type="entry name" value="Ribonuclease H-like"/>
    <property type="match status" value="1"/>
</dbReference>
<dbReference type="InterPro" id="IPR036397">
    <property type="entry name" value="RNaseH_sf"/>
</dbReference>
<comment type="subunit">
    <text evidence="13">Homodimer which binds Holliday junction (HJ) DNA. The HJ becomes 2-fold symmetrical on binding to RuvC with unstacked arms; it has a different conformation from HJ DNA in complex with RuvA. In the full resolvosome a probable DNA-RuvA(4)-RuvB(12)-RuvC(2) complex forms which resolves the HJ.</text>
</comment>
<feature type="active site" evidence="13">
    <location>
        <position position="7"/>
    </location>
</feature>
<reference evidence="15" key="2">
    <citation type="journal article" date="2021" name="PeerJ">
        <title>Extensive microbial diversity within the chicken gut microbiome revealed by metagenomics and culture.</title>
        <authorList>
            <person name="Gilroy R."/>
            <person name="Ravi A."/>
            <person name="Getino M."/>
            <person name="Pursley I."/>
            <person name="Horton D.L."/>
            <person name="Alikhan N.F."/>
            <person name="Baker D."/>
            <person name="Gharbi K."/>
            <person name="Hall N."/>
            <person name="Watson M."/>
            <person name="Adriaenssens E.M."/>
            <person name="Foster-Nyarko E."/>
            <person name="Jarju S."/>
            <person name="Secka A."/>
            <person name="Antonio M."/>
            <person name="Oren A."/>
            <person name="Chaudhuri R.R."/>
            <person name="La Ragione R."/>
            <person name="Hildebrand F."/>
            <person name="Pallen M.J."/>
        </authorList>
    </citation>
    <scope>NUCLEOTIDE SEQUENCE</scope>
    <source>
        <strain evidence="15">10406</strain>
    </source>
</reference>
<keyword evidence="9 13" id="KW-0238">DNA-binding</keyword>
<keyword evidence="4 13" id="KW-0479">Metal-binding</keyword>
<dbReference type="GO" id="GO:0006310">
    <property type="term" value="P:DNA recombination"/>
    <property type="evidence" value="ECO:0007669"/>
    <property type="project" value="UniProtKB-UniRule"/>
</dbReference>
<dbReference type="InterPro" id="IPR020563">
    <property type="entry name" value="X-over_junc_endoDNase_Mg_BS"/>
</dbReference>
<evidence type="ECO:0000256" key="3">
    <source>
        <dbReference type="ARBA" id="ARBA00022722"/>
    </source>
</evidence>
<dbReference type="InterPro" id="IPR002176">
    <property type="entry name" value="X-over_junc_endoDNase_RuvC"/>
</dbReference>
<comment type="function">
    <text evidence="13">The RuvA-RuvB-RuvC complex processes Holliday junction (HJ) DNA during genetic recombination and DNA repair. Endonuclease that resolves HJ intermediates. Cleaves cruciform DNA by making single-stranded nicks across the HJ at symmetrical positions within the homologous arms, yielding a 5'-phosphate and a 3'-hydroxyl group; requires a central core of homology in the junction. The consensus cleavage sequence is 5'-(A/T)TT(C/G)-3'. Cleavage occurs on the 3'-side of the TT dinucleotide at the point of strand exchange. HJ branch migration catalyzed by RuvA-RuvB allows RuvC to scan DNA until it finds its consensus sequence, where it cleaves and resolves the cruciform DNA.</text>
</comment>
<evidence type="ECO:0000256" key="10">
    <source>
        <dbReference type="ARBA" id="ARBA00023172"/>
    </source>
</evidence>
<evidence type="ECO:0000256" key="5">
    <source>
        <dbReference type="ARBA" id="ARBA00022759"/>
    </source>
</evidence>
<proteinExistence type="inferred from homology"/>
<dbReference type="EMBL" id="DVOE01000025">
    <property type="protein sequence ID" value="HIU98556.1"/>
    <property type="molecule type" value="Genomic_DNA"/>
</dbReference>
<evidence type="ECO:0000256" key="11">
    <source>
        <dbReference type="ARBA" id="ARBA00023204"/>
    </source>
</evidence>
<dbReference type="GO" id="GO:0003677">
    <property type="term" value="F:DNA binding"/>
    <property type="evidence" value="ECO:0007669"/>
    <property type="project" value="UniProtKB-KW"/>
</dbReference>
<comment type="similarity">
    <text evidence="1 13">Belongs to the RuvC family.</text>
</comment>
<comment type="subcellular location">
    <subcellularLocation>
        <location evidence="13">Cytoplasm</location>
    </subcellularLocation>
</comment>
<dbReference type="Proteomes" id="UP000886857">
    <property type="component" value="Unassembled WGS sequence"/>
</dbReference>
<dbReference type="GO" id="GO:0006281">
    <property type="term" value="P:DNA repair"/>
    <property type="evidence" value="ECO:0007669"/>
    <property type="project" value="UniProtKB-UniRule"/>
</dbReference>
<dbReference type="AlphaFoldDB" id="A0A9D1SWA4"/>
<feature type="binding site" evidence="13">
    <location>
        <position position="7"/>
    </location>
    <ligand>
        <name>Mg(2+)</name>
        <dbReference type="ChEBI" id="CHEBI:18420"/>
        <label>1</label>
    </ligand>
</feature>
<keyword evidence="5 13" id="KW-0255">Endonuclease</keyword>
<evidence type="ECO:0000256" key="14">
    <source>
        <dbReference type="NCBIfam" id="TIGR00228"/>
    </source>
</evidence>
<sequence>MIILGIDPGIATLGYGVLLAEGGRFSAVDYGVVTTPKGTPLPERLEKLEEGVAALFDRFTPDEVAVEELFFTKNITNGIMVAEARGVVLLTARRRVGDNIFEYTPNQIKMALTGYGGAQKKQMQMMVQALLKLKSLPRPDDAADALAVALCHGHASRLRTQFRIK</sequence>
<dbReference type="CDD" id="cd16962">
    <property type="entry name" value="RuvC"/>
    <property type="match status" value="1"/>
</dbReference>
<evidence type="ECO:0000256" key="1">
    <source>
        <dbReference type="ARBA" id="ARBA00009518"/>
    </source>
</evidence>
<keyword evidence="3 13" id="KW-0540">Nuclease</keyword>
<evidence type="ECO:0000256" key="9">
    <source>
        <dbReference type="ARBA" id="ARBA00023125"/>
    </source>
</evidence>
<feature type="binding site" evidence="13">
    <location>
        <position position="141"/>
    </location>
    <ligand>
        <name>Mg(2+)</name>
        <dbReference type="ChEBI" id="CHEBI:18420"/>
        <label>1</label>
    </ligand>
</feature>
<keyword evidence="8 13" id="KW-0460">Magnesium</keyword>
<accession>A0A9D1SWA4</accession>
<evidence type="ECO:0000256" key="4">
    <source>
        <dbReference type="ARBA" id="ARBA00022723"/>
    </source>
</evidence>
<dbReference type="GO" id="GO:0048476">
    <property type="term" value="C:Holliday junction resolvase complex"/>
    <property type="evidence" value="ECO:0007669"/>
    <property type="project" value="UniProtKB-UniRule"/>
</dbReference>
<evidence type="ECO:0000256" key="7">
    <source>
        <dbReference type="ARBA" id="ARBA00022801"/>
    </source>
</evidence>
<evidence type="ECO:0000256" key="6">
    <source>
        <dbReference type="ARBA" id="ARBA00022763"/>
    </source>
</evidence>
<protein>
    <recommendedName>
        <fullName evidence="13 14">Crossover junction endodeoxyribonuclease RuvC</fullName>
        <ecNumber evidence="13 14">3.1.21.10</ecNumber>
    </recommendedName>
    <alternativeName>
        <fullName evidence="13">Holliday junction nuclease RuvC</fullName>
    </alternativeName>
    <alternativeName>
        <fullName evidence="13">Holliday junction resolvase RuvC</fullName>
    </alternativeName>
</protein>
<keyword evidence="7 13" id="KW-0378">Hydrolase</keyword>
<comment type="catalytic activity">
    <reaction evidence="12 13">
        <text>Endonucleolytic cleavage at a junction such as a reciprocal single-stranded crossover between two homologous DNA duplexes (Holliday junction).</text>
        <dbReference type="EC" id="3.1.21.10"/>
    </reaction>
</comment>
<reference evidence="15" key="1">
    <citation type="submission" date="2020-10" db="EMBL/GenBank/DDBJ databases">
        <authorList>
            <person name="Gilroy R."/>
        </authorList>
    </citation>
    <scope>NUCLEOTIDE SEQUENCE</scope>
    <source>
        <strain evidence="15">10406</strain>
    </source>
</reference>
<dbReference type="GO" id="GO:0008821">
    <property type="term" value="F:crossover junction DNA endonuclease activity"/>
    <property type="evidence" value="ECO:0007669"/>
    <property type="project" value="UniProtKB-UniRule"/>
</dbReference>
<dbReference type="FunFam" id="3.30.420.10:FF:000002">
    <property type="entry name" value="Crossover junction endodeoxyribonuclease RuvC"/>
    <property type="match status" value="1"/>
</dbReference>
<dbReference type="Pfam" id="PF02075">
    <property type="entry name" value="RuvC"/>
    <property type="match status" value="1"/>
</dbReference>
<dbReference type="EC" id="3.1.21.10" evidence="13 14"/>
<evidence type="ECO:0000256" key="12">
    <source>
        <dbReference type="ARBA" id="ARBA00029354"/>
    </source>
</evidence>
<comment type="caution">
    <text evidence="15">The sequence shown here is derived from an EMBL/GenBank/DDBJ whole genome shotgun (WGS) entry which is preliminary data.</text>
</comment>
<keyword evidence="2 13" id="KW-0963">Cytoplasm</keyword>
<keyword evidence="10 13" id="KW-0233">DNA recombination</keyword>
<dbReference type="PRINTS" id="PR00696">
    <property type="entry name" value="RSOLVASERUVC"/>
</dbReference>
<evidence type="ECO:0000313" key="16">
    <source>
        <dbReference type="Proteomes" id="UP000886857"/>
    </source>
</evidence>